<dbReference type="AlphaFoldDB" id="A0A928VNE5"/>
<dbReference type="Proteomes" id="UP000625316">
    <property type="component" value="Unassembled WGS sequence"/>
</dbReference>
<dbReference type="EMBL" id="JADEXQ010000066">
    <property type="protein sequence ID" value="MBE9031515.1"/>
    <property type="molecule type" value="Genomic_DNA"/>
</dbReference>
<proteinExistence type="predicted"/>
<organism evidence="1 2">
    <name type="scientific">Romeriopsis navalis LEGE 11480</name>
    <dbReference type="NCBI Taxonomy" id="2777977"/>
    <lineage>
        <taxon>Bacteria</taxon>
        <taxon>Bacillati</taxon>
        <taxon>Cyanobacteriota</taxon>
        <taxon>Cyanophyceae</taxon>
        <taxon>Leptolyngbyales</taxon>
        <taxon>Leptolyngbyaceae</taxon>
        <taxon>Romeriopsis</taxon>
        <taxon>Romeriopsis navalis</taxon>
    </lineage>
</organism>
<protein>
    <submittedName>
        <fullName evidence="1">Uncharacterized protein</fullName>
    </submittedName>
</protein>
<accession>A0A928VNE5</accession>
<keyword evidence="2" id="KW-1185">Reference proteome</keyword>
<comment type="caution">
    <text evidence="1">The sequence shown here is derived from an EMBL/GenBank/DDBJ whole genome shotgun (WGS) entry which is preliminary data.</text>
</comment>
<reference evidence="1" key="1">
    <citation type="submission" date="2020-10" db="EMBL/GenBank/DDBJ databases">
        <authorList>
            <person name="Castelo-Branco R."/>
            <person name="Eusebio N."/>
            <person name="Adriana R."/>
            <person name="Vieira A."/>
            <person name="Brugerolle De Fraissinette N."/>
            <person name="Rezende De Castro R."/>
            <person name="Schneider M.P."/>
            <person name="Vasconcelos V."/>
            <person name="Leao P.N."/>
        </authorList>
    </citation>
    <scope>NUCLEOTIDE SEQUENCE</scope>
    <source>
        <strain evidence="1">LEGE 11480</strain>
    </source>
</reference>
<dbReference type="RefSeq" id="WP_264326343.1">
    <property type="nucleotide sequence ID" value="NZ_JADEXQ010000066.1"/>
</dbReference>
<evidence type="ECO:0000313" key="1">
    <source>
        <dbReference type="EMBL" id="MBE9031515.1"/>
    </source>
</evidence>
<gene>
    <name evidence="1" type="ORF">IQ266_17420</name>
</gene>
<name>A0A928VNE5_9CYAN</name>
<sequence length="77" mass="9018">MNYNSALLRVLWNLIESHAYFLRDLSDEAIAHWLLKAITEQVYIDRDDHQALQEYVAQRGCLIRDMVEPQGLTSLSR</sequence>
<evidence type="ECO:0000313" key="2">
    <source>
        <dbReference type="Proteomes" id="UP000625316"/>
    </source>
</evidence>